<evidence type="ECO:0000256" key="1">
    <source>
        <dbReference type="SAM" id="MobiDB-lite"/>
    </source>
</evidence>
<dbReference type="EMBL" id="JBHFEH010000024">
    <property type="protein sequence ID" value="KAL2052828.1"/>
    <property type="molecule type" value="Genomic_DNA"/>
</dbReference>
<feature type="compositionally biased region" description="Basic residues" evidence="1">
    <location>
        <begin position="29"/>
        <end position="39"/>
    </location>
</feature>
<gene>
    <name evidence="2" type="ORF">ABVK25_006767</name>
</gene>
<evidence type="ECO:0000313" key="2">
    <source>
        <dbReference type="EMBL" id="KAL2052828.1"/>
    </source>
</evidence>
<comment type="caution">
    <text evidence="2">The sequence shown here is derived from an EMBL/GenBank/DDBJ whole genome shotgun (WGS) entry which is preliminary data.</text>
</comment>
<organism evidence="2 3">
    <name type="scientific">Lepraria finkii</name>
    <dbReference type="NCBI Taxonomy" id="1340010"/>
    <lineage>
        <taxon>Eukaryota</taxon>
        <taxon>Fungi</taxon>
        <taxon>Dikarya</taxon>
        <taxon>Ascomycota</taxon>
        <taxon>Pezizomycotina</taxon>
        <taxon>Lecanoromycetes</taxon>
        <taxon>OSLEUM clade</taxon>
        <taxon>Lecanoromycetidae</taxon>
        <taxon>Lecanorales</taxon>
        <taxon>Lecanorineae</taxon>
        <taxon>Stereocaulaceae</taxon>
        <taxon>Lepraria</taxon>
    </lineage>
</organism>
<feature type="region of interest" description="Disordered" evidence="1">
    <location>
        <begin position="29"/>
        <end position="61"/>
    </location>
</feature>
<keyword evidence="3" id="KW-1185">Reference proteome</keyword>
<dbReference type="PANTHER" id="PTHR42085">
    <property type="entry name" value="F-BOX DOMAIN-CONTAINING PROTEIN"/>
    <property type="match status" value="1"/>
</dbReference>
<reference evidence="2 3" key="1">
    <citation type="submission" date="2024-09" db="EMBL/GenBank/DDBJ databases">
        <title>Rethinking Asexuality: The Enigmatic Case of Functional Sexual Genes in Lepraria (Stereocaulaceae).</title>
        <authorList>
            <person name="Doellman M."/>
            <person name="Sun Y."/>
            <person name="Barcenas-Pena A."/>
            <person name="Lumbsch H.T."/>
            <person name="Grewe F."/>
        </authorList>
    </citation>
    <scope>NUCLEOTIDE SEQUENCE [LARGE SCALE GENOMIC DNA]</scope>
    <source>
        <strain evidence="2 3">Grewe 0041</strain>
    </source>
</reference>
<protein>
    <submittedName>
        <fullName evidence="2">Uncharacterized protein</fullName>
    </submittedName>
</protein>
<feature type="compositionally biased region" description="Basic and acidic residues" evidence="1">
    <location>
        <begin position="40"/>
        <end position="49"/>
    </location>
</feature>
<dbReference type="PANTHER" id="PTHR42085:SF2">
    <property type="entry name" value="F-BOX DOMAIN-CONTAINING PROTEIN"/>
    <property type="match status" value="1"/>
</dbReference>
<proteinExistence type="predicted"/>
<accession>A0ABR4B4M2</accession>
<dbReference type="Proteomes" id="UP001590951">
    <property type="component" value="Unassembled WGS sequence"/>
</dbReference>
<sequence>MPANIINLVGDYSSKSLMEYLITSPPRLKPKIPKGGHNHPKTEIIDSKADTPTASSTFRRPGVVDSHTDYNMIDSILIKTEPGVVELTKNSVLDFPNRFPLHLLDLIPEDPTPSSLHRLPPEIRLIVHSYVLTAPPDATLGIRDESPLTQRFPIFDVTAIIWTSKEICAEARTVFYSTNRFHHGMDEPFFRWPTPFFVNLSFMKHASLSYTDDYPASLAPSEKFAHSIDRALGSLIAELPELATNLRTFNLYVLSIPGLGVPYEKDLMRDGTRTATALQNLQPQVDRLSIVTFGPPTALQKLRDTVALSKSWCDNALAN</sequence>
<evidence type="ECO:0000313" key="3">
    <source>
        <dbReference type="Proteomes" id="UP001590951"/>
    </source>
</evidence>
<dbReference type="InterPro" id="IPR038883">
    <property type="entry name" value="AN11006-like"/>
</dbReference>
<name>A0ABR4B4M2_9LECA</name>